<gene>
    <name evidence="1" type="ORF">SARC_14946</name>
</gene>
<name>A0A0L0F703_9EUKA</name>
<dbReference type="Proteomes" id="UP000054560">
    <property type="component" value="Unassembled WGS sequence"/>
</dbReference>
<accession>A0A0L0F703</accession>
<proteinExistence type="predicted"/>
<keyword evidence="2" id="KW-1185">Reference proteome</keyword>
<evidence type="ECO:0000313" key="1">
    <source>
        <dbReference type="EMBL" id="KNC72495.1"/>
    </source>
</evidence>
<dbReference type="EMBL" id="KQ246949">
    <property type="protein sequence ID" value="KNC72495.1"/>
    <property type="molecule type" value="Genomic_DNA"/>
</dbReference>
<dbReference type="AlphaFoldDB" id="A0A0L0F703"/>
<dbReference type="RefSeq" id="XP_014146397.1">
    <property type="nucleotide sequence ID" value="XM_014290922.1"/>
</dbReference>
<feature type="non-terminal residue" evidence="1">
    <location>
        <position position="83"/>
    </location>
</feature>
<organism evidence="1 2">
    <name type="scientific">Sphaeroforma arctica JP610</name>
    <dbReference type="NCBI Taxonomy" id="667725"/>
    <lineage>
        <taxon>Eukaryota</taxon>
        <taxon>Ichthyosporea</taxon>
        <taxon>Ichthyophonida</taxon>
        <taxon>Sphaeroforma</taxon>
    </lineage>
</organism>
<evidence type="ECO:0000313" key="2">
    <source>
        <dbReference type="Proteomes" id="UP000054560"/>
    </source>
</evidence>
<sequence>IEKSFQGEANAAIDPYSDPAAKKAFEKYAQGLETPFSHLRQPFAWGVYAISGAREDNSKTPVHQIPLYRADAEKYSYANLYQV</sequence>
<feature type="non-terminal residue" evidence="1">
    <location>
        <position position="1"/>
    </location>
</feature>
<dbReference type="GeneID" id="25915450"/>
<protein>
    <submittedName>
        <fullName evidence="1">Uncharacterized protein</fullName>
    </submittedName>
</protein>
<reference evidence="1 2" key="1">
    <citation type="submission" date="2011-02" db="EMBL/GenBank/DDBJ databases">
        <title>The Genome Sequence of Sphaeroforma arctica JP610.</title>
        <authorList>
            <consortium name="The Broad Institute Genome Sequencing Platform"/>
            <person name="Russ C."/>
            <person name="Cuomo C."/>
            <person name="Young S.K."/>
            <person name="Zeng Q."/>
            <person name="Gargeya S."/>
            <person name="Alvarado L."/>
            <person name="Berlin A."/>
            <person name="Chapman S.B."/>
            <person name="Chen Z."/>
            <person name="Freedman E."/>
            <person name="Gellesch M."/>
            <person name="Goldberg J."/>
            <person name="Griggs A."/>
            <person name="Gujja S."/>
            <person name="Heilman E."/>
            <person name="Heiman D."/>
            <person name="Howarth C."/>
            <person name="Mehta T."/>
            <person name="Neiman D."/>
            <person name="Pearson M."/>
            <person name="Roberts A."/>
            <person name="Saif S."/>
            <person name="Shea T."/>
            <person name="Shenoy N."/>
            <person name="Sisk P."/>
            <person name="Stolte C."/>
            <person name="Sykes S."/>
            <person name="White J."/>
            <person name="Yandava C."/>
            <person name="Burger G."/>
            <person name="Gray M.W."/>
            <person name="Holland P.W.H."/>
            <person name="King N."/>
            <person name="Lang F.B.F."/>
            <person name="Roger A.J."/>
            <person name="Ruiz-Trillo I."/>
            <person name="Haas B."/>
            <person name="Nusbaum C."/>
            <person name="Birren B."/>
        </authorList>
    </citation>
    <scope>NUCLEOTIDE SEQUENCE [LARGE SCALE GENOMIC DNA]</scope>
    <source>
        <strain evidence="1 2">JP610</strain>
    </source>
</reference>